<protein>
    <submittedName>
        <fullName evidence="8">MATE family efflux transporter</fullName>
    </submittedName>
</protein>
<gene>
    <name evidence="8" type="ORF">ENL19_01220</name>
</gene>
<evidence type="ECO:0000256" key="7">
    <source>
        <dbReference type="SAM" id="Phobius"/>
    </source>
</evidence>
<keyword evidence="2" id="KW-0813">Transport</keyword>
<dbReference type="GO" id="GO:0015297">
    <property type="term" value="F:antiporter activity"/>
    <property type="evidence" value="ECO:0007669"/>
    <property type="project" value="InterPro"/>
</dbReference>
<dbReference type="AlphaFoldDB" id="A0A7C5DER1"/>
<evidence type="ECO:0000256" key="4">
    <source>
        <dbReference type="ARBA" id="ARBA00022692"/>
    </source>
</evidence>
<comment type="caution">
    <text evidence="8">The sequence shown here is derived from an EMBL/GenBank/DDBJ whole genome shotgun (WGS) entry which is preliminary data.</text>
</comment>
<comment type="subcellular location">
    <subcellularLocation>
        <location evidence="1">Cell membrane</location>
        <topology evidence="1">Multi-pass membrane protein</topology>
    </subcellularLocation>
</comment>
<sequence>MEIKPRRNLTDITKGKNITGILLRLAIPIMLANSFQTLYNIIDAFFLGKLGKSVFAAPAITFNVIFVLIAFGFGFSMAGTTLIAQSKGKNDREKVDFYLGQTTVTLVVLSILISVIGVIFTNPVLRILKTPPDAFIYTSKYMRIILMGIPFMFGTFILQASLQGIGDTITPLWIQGIAVSFNILL</sequence>
<dbReference type="EMBL" id="DRTB01000088">
    <property type="protein sequence ID" value="HHE04664.1"/>
    <property type="molecule type" value="Genomic_DNA"/>
</dbReference>
<keyword evidence="5 7" id="KW-1133">Transmembrane helix</keyword>
<proteinExistence type="predicted"/>
<organism evidence="8">
    <name type="scientific">candidate division WOR-3 bacterium</name>
    <dbReference type="NCBI Taxonomy" id="2052148"/>
    <lineage>
        <taxon>Bacteria</taxon>
        <taxon>Bacteria division WOR-3</taxon>
    </lineage>
</organism>
<accession>A0A7C5DER1</accession>
<evidence type="ECO:0000256" key="2">
    <source>
        <dbReference type="ARBA" id="ARBA00022448"/>
    </source>
</evidence>
<dbReference type="PANTHER" id="PTHR43549">
    <property type="entry name" value="MULTIDRUG RESISTANCE PROTEIN YPNP-RELATED"/>
    <property type="match status" value="1"/>
</dbReference>
<evidence type="ECO:0000256" key="5">
    <source>
        <dbReference type="ARBA" id="ARBA00022989"/>
    </source>
</evidence>
<keyword evidence="4 7" id="KW-0812">Transmembrane</keyword>
<dbReference type="GO" id="GO:0005886">
    <property type="term" value="C:plasma membrane"/>
    <property type="evidence" value="ECO:0007669"/>
    <property type="project" value="UniProtKB-SubCell"/>
</dbReference>
<name>A0A7C5DER1_UNCW3</name>
<feature type="transmembrane region" description="Helical" evidence="7">
    <location>
        <begin position="97"/>
        <end position="121"/>
    </location>
</feature>
<dbReference type="GO" id="GO:0042910">
    <property type="term" value="F:xenobiotic transmembrane transporter activity"/>
    <property type="evidence" value="ECO:0007669"/>
    <property type="project" value="InterPro"/>
</dbReference>
<dbReference type="InterPro" id="IPR052031">
    <property type="entry name" value="Membrane_Transporter-Flippase"/>
</dbReference>
<dbReference type="Pfam" id="PF01554">
    <property type="entry name" value="MatE"/>
    <property type="match status" value="1"/>
</dbReference>
<dbReference type="Proteomes" id="UP000886110">
    <property type="component" value="Unassembled WGS sequence"/>
</dbReference>
<keyword evidence="3" id="KW-1003">Cell membrane</keyword>
<feature type="transmembrane region" description="Helical" evidence="7">
    <location>
        <begin position="141"/>
        <end position="162"/>
    </location>
</feature>
<feature type="transmembrane region" description="Helical" evidence="7">
    <location>
        <begin position="21"/>
        <end position="42"/>
    </location>
</feature>
<feature type="non-terminal residue" evidence="8">
    <location>
        <position position="185"/>
    </location>
</feature>
<evidence type="ECO:0000256" key="3">
    <source>
        <dbReference type="ARBA" id="ARBA00022475"/>
    </source>
</evidence>
<reference evidence="8" key="1">
    <citation type="journal article" date="2020" name="mSystems">
        <title>Genome- and Community-Level Interaction Insights into Carbon Utilization and Element Cycling Functions of Hydrothermarchaeota in Hydrothermal Sediment.</title>
        <authorList>
            <person name="Zhou Z."/>
            <person name="Liu Y."/>
            <person name="Xu W."/>
            <person name="Pan J."/>
            <person name="Luo Z.H."/>
            <person name="Li M."/>
        </authorList>
    </citation>
    <scope>NUCLEOTIDE SEQUENCE [LARGE SCALE GENOMIC DNA]</scope>
    <source>
        <strain evidence="8">HyVt-74</strain>
    </source>
</reference>
<feature type="transmembrane region" description="Helical" evidence="7">
    <location>
        <begin position="54"/>
        <end position="76"/>
    </location>
</feature>
<evidence type="ECO:0000256" key="6">
    <source>
        <dbReference type="ARBA" id="ARBA00023136"/>
    </source>
</evidence>
<evidence type="ECO:0000313" key="8">
    <source>
        <dbReference type="EMBL" id="HHE04664.1"/>
    </source>
</evidence>
<dbReference type="InterPro" id="IPR002528">
    <property type="entry name" value="MATE_fam"/>
</dbReference>
<keyword evidence="6 7" id="KW-0472">Membrane</keyword>
<evidence type="ECO:0000256" key="1">
    <source>
        <dbReference type="ARBA" id="ARBA00004651"/>
    </source>
</evidence>
<dbReference type="PANTHER" id="PTHR43549:SF2">
    <property type="entry name" value="MULTIDRUG RESISTANCE PROTEIN NORM-RELATED"/>
    <property type="match status" value="1"/>
</dbReference>